<dbReference type="GO" id="GO:0030313">
    <property type="term" value="C:cell envelope"/>
    <property type="evidence" value="ECO:0007669"/>
    <property type="project" value="UniProtKB-SubCell"/>
</dbReference>
<dbReference type="PANTHER" id="PTHR42852:SF6">
    <property type="entry name" value="THIOL:DISULFIDE INTERCHANGE PROTEIN DSBE"/>
    <property type="match status" value="1"/>
</dbReference>
<accession>A0A917IR80</accession>
<sequence length="384" mass="41964">MMNNAIKTSVLMSMLLGASAVTAQKAFTIKGKLTDTARAGSKVTIYYNNGTKPVRTIVVPKEGAFEYTGTVTGPAKVSLSSYVSAWELKKLGSWTEQEEFYVEEGTVLVEGSRLNNVVITASGQPQQDFRKLQALLQPFEQRDKAAYQSKLQAIIAKDTATAKRYDEQIAVLKASVDSAKLVFIAAHPGSFVSLDLVKEQATPKALVEQKEKVARLFNGLTEPVKQSEGGKTLNGLISKAFKLSAGNAAVDFTMTDTLGKPVSLSSFRGKYVLLDFWASWCIPCRAENKNVVKAYSRFKDHNFTVLGVSLEKKGDQKAWVDAIHKDSLTWTHVSDITNGKHEAATMYGIQSIPMNYLIGPDGTIVAANLRGEVLDKKLEELLGK</sequence>
<dbReference type="GO" id="GO:0016491">
    <property type="term" value="F:oxidoreductase activity"/>
    <property type="evidence" value="ECO:0007669"/>
    <property type="project" value="InterPro"/>
</dbReference>
<protein>
    <recommendedName>
        <fullName evidence="6">Thioredoxin domain-containing protein</fullName>
    </recommendedName>
</protein>
<keyword evidence="2" id="KW-0201">Cytochrome c-type biogenesis</keyword>
<dbReference type="Pfam" id="PF00578">
    <property type="entry name" value="AhpC-TSA"/>
    <property type="match status" value="1"/>
</dbReference>
<feature type="signal peptide" evidence="5">
    <location>
        <begin position="1"/>
        <end position="23"/>
    </location>
</feature>
<dbReference type="PANTHER" id="PTHR42852">
    <property type="entry name" value="THIOL:DISULFIDE INTERCHANGE PROTEIN DSBE"/>
    <property type="match status" value="1"/>
</dbReference>
<reference evidence="7" key="2">
    <citation type="submission" date="2020-09" db="EMBL/GenBank/DDBJ databases">
        <authorList>
            <person name="Sun Q."/>
            <person name="Zhou Y."/>
        </authorList>
    </citation>
    <scope>NUCLEOTIDE SEQUENCE</scope>
    <source>
        <strain evidence="7">CGMCC 1.15290</strain>
    </source>
</reference>
<dbReference type="PROSITE" id="PS51352">
    <property type="entry name" value="THIOREDOXIN_2"/>
    <property type="match status" value="1"/>
</dbReference>
<comment type="subcellular location">
    <subcellularLocation>
        <location evidence="1">Cell envelope</location>
    </subcellularLocation>
</comment>
<keyword evidence="8" id="KW-1185">Reference proteome</keyword>
<dbReference type="GO" id="GO:0016209">
    <property type="term" value="F:antioxidant activity"/>
    <property type="evidence" value="ECO:0007669"/>
    <property type="project" value="InterPro"/>
</dbReference>
<dbReference type="GO" id="GO:0017004">
    <property type="term" value="P:cytochrome complex assembly"/>
    <property type="evidence" value="ECO:0007669"/>
    <property type="project" value="UniProtKB-KW"/>
</dbReference>
<dbReference type="InterPro" id="IPR013766">
    <property type="entry name" value="Thioredoxin_domain"/>
</dbReference>
<feature type="chain" id="PRO_5038046414" description="Thioredoxin domain-containing protein" evidence="5">
    <location>
        <begin position="24"/>
        <end position="384"/>
    </location>
</feature>
<comment type="caution">
    <text evidence="7">The sequence shown here is derived from an EMBL/GenBank/DDBJ whole genome shotgun (WGS) entry which is preliminary data.</text>
</comment>
<evidence type="ECO:0000256" key="5">
    <source>
        <dbReference type="SAM" id="SignalP"/>
    </source>
</evidence>
<dbReference type="EMBL" id="BMIB01000001">
    <property type="protein sequence ID" value="GGH61411.1"/>
    <property type="molecule type" value="Genomic_DNA"/>
</dbReference>
<dbReference type="InterPro" id="IPR036249">
    <property type="entry name" value="Thioredoxin-like_sf"/>
</dbReference>
<dbReference type="AlphaFoldDB" id="A0A917IR80"/>
<evidence type="ECO:0000259" key="6">
    <source>
        <dbReference type="PROSITE" id="PS51352"/>
    </source>
</evidence>
<dbReference type="Proteomes" id="UP000627292">
    <property type="component" value="Unassembled WGS sequence"/>
</dbReference>
<evidence type="ECO:0000313" key="8">
    <source>
        <dbReference type="Proteomes" id="UP000627292"/>
    </source>
</evidence>
<organism evidence="7 8">
    <name type="scientific">Filimonas zeae</name>
    <dbReference type="NCBI Taxonomy" id="1737353"/>
    <lineage>
        <taxon>Bacteria</taxon>
        <taxon>Pseudomonadati</taxon>
        <taxon>Bacteroidota</taxon>
        <taxon>Chitinophagia</taxon>
        <taxon>Chitinophagales</taxon>
        <taxon>Chitinophagaceae</taxon>
        <taxon>Filimonas</taxon>
    </lineage>
</organism>
<dbReference type="CDD" id="cd02966">
    <property type="entry name" value="TlpA_like_family"/>
    <property type="match status" value="1"/>
</dbReference>
<evidence type="ECO:0000256" key="3">
    <source>
        <dbReference type="ARBA" id="ARBA00023157"/>
    </source>
</evidence>
<keyword evidence="4" id="KW-0676">Redox-active center</keyword>
<evidence type="ECO:0000256" key="1">
    <source>
        <dbReference type="ARBA" id="ARBA00004196"/>
    </source>
</evidence>
<keyword evidence="5" id="KW-0732">Signal</keyword>
<evidence type="ECO:0000256" key="2">
    <source>
        <dbReference type="ARBA" id="ARBA00022748"/>
    </source>
</evidence>
<evidence type="ECO:0000256" key="4">
    <source>
        <dbReference type="ARBA" id="ARBA00023284"/>
    </source>
</evidence>
<name>A0A917IR80_9BACT</name>
<dbReference type="Gene3D" id="3.40.30.10">
    <property type="entry name" value="Glutaredoxin"/>
    <property type="match status" value="1"/>
</dbReference>
<feature type="domain" description="Thioredoxin" evidence="6">
    <location>
        <begin position="243"/>
        <end position="384"/>
    </location>
</feature>
<dbReference type="InterPro" id="IPR025380">
    <property type="entry name" value="DUF4369"/>
</dbReference>
<dbReference type="SUPFAM" id="SSF52833">
    <property type="entry name" value="Thioredoxin-like"/>
    <property type="match status" value="1"/>
</dbReference>
<dbReference type="Pfam" id="PF14289">
    <property type="entry name" value="DUF4369"/>
    <property type="match status" value="1"/>
</dbReference>
<proteinExistence type="predicted"/>
<keyword evidence="3" id="KW-1015">Disulfide bond</keyword>
<reference evidence="7" key="1">
    <citation type="journal article" date="2014" name="Int. J. Syst. Evol. Microbiol.">
        <title>Complete genome sequence of Corynebacterium casei LMG S-19264T (=DSM 44701T), isolated from a smear-ripened cheese.</title>
        <authorList>
            <consortium name="US DOE Joint Genome Institute (JGI-PGF)"/>
            <person name="Walter F."/>
            <person name="Albersmeier A."/>
            <person name="Kalinowski J."/>
            <person name="Ruckert C."/>
        </authorList>
    </citation>
    <scope>NUCLEOTIDE SEQUENCE</scope>
    <source>
        <strain evidence="7">CGMCC 1.15290</strain>
    </source>
</reference>
<evidence type="ECO:0000313" key="7">
    <source>
        <dbReference type="EMBL" id="GGH61411.1"/>
    </source>
</evidence>
<gene>
    <name evidence="7" type="ORF">GCM10011379_10360</name>
</gene>
<dbReference type="InterPro" id="IPR000866">
    <property type="entry name" value="AhpC/TSA"/>
</dbReference>
<dbReference type="InterPro" id="IPR050553">
    <property type="entry name" value="Thioredoxin_ResA/DsbE_sf"/>
</dbReference>